<sequence>MGSGDRPGHGAWWADSVFYQVYPRSFADSDADGVGDLDGVTAHLDYLQHLGVDALWLNPVMVSPMADHGYDVADPRDIDPLFGDLAALDRLVSAAHQRGIRLTMDLVPNHTSSAHPWFVEALAAEPDGAARARYFFRDGRGPGGDLPPNNWISVFGGPAWTRVTGPDGPGQWYLHLFDVSQPDLNWDNPEVLADFERTLRFWLDRGVDGFRIDVSHGMAKPPGLPDMPVTDVKLLSHRDDDPRFNRPGVHPIHRAIRAIIDDYPQAVSVGEVWVHDNAQFAAYLRPDELHLAFNFRLLQADFDAGQIRKAIDNSLASVASVGAPATWALENHDVERAVSRYGGGAGGLARARAMALVLLAMPGAVFIYNGQELGLPNVELPEWALQDPVWERSGHTERGRDGCRVPLPWSGTSPPFGFSERPDTWLPMPPDWTALTVQRQSRDPGSTLSLYREALRVRAAYRGFDGAGIEWLPAPDGALVFRRGPMVCVLNTAAHPLALPEGSPVVASAELVDGRLPPDAAVWLA</sequence>
<evidence type="ECO:0000256" key="2">
    <source>
        <dbReference type="ARBA" id="ARBA00023235"/>
    </source>
</evidence>
<protein>
    <submittedName>
        <fullName evidence="4">Glycoside hydrolase family 13 protein</fullName>
    </submittedName>
</protein>
<dbReference type="RefSeq" id="WP_308476280.1">
    <property type="nucleotide sequence ID" value="NZ_OY726394.1"/>
</dbReference>
<proteinExistence type="inferred from homology"/>
<dbReference type="SMART" id="SM00642">
    <property type="entry name" value="Aamy"/>
    <property type="match status" value="1"/>
</dbReference>
<comment type="similarity">
    <text evidence="1">Belongs to the glycosyl hydrolase 13 family.</text>
</comment>
<dbReference type="Pfam" id="PF00128">
    <property type="entry name" value="Alpha-amylase"/>
    <property type="match status" value="1"/>
</dbReference>
<reference evidence="4 5" key="1">
    <citation type="submission" date="2023-08" db="EMBL/GenBank/DDBJ databases">
        <authorList>
            <person name="Folkvardsen B D."/>
            <person name="Norman A."/>
        </authorList>
    </citation>
    <scope>NUCLEOTIDE SEQUENCE [LARGE SCALE GENOMIC DNA]</scope>
    <source>
        <strain evidence="4 5">Mu0083</strain>
    </source>
</reference>
<dbReference type="InterPro" id="IPR006047">
    <property type="entry name" value="GH13_cat_dom"/>
</dbReference>
<dbReference type="Gene3D" id="3.20.20.80">
    <property type="entry name" value="Glycosidases"/>
    <property type="match status" value="1"/>
</dbReference>
<dbReference type="SUPFAM" id="SSF51445">
    <property type="entry name" value="(Trans)glycosidases"/>
    <property type="match status" value="1"/>
</dbReference>
<gene>
    <name evidence="4" type="ORF">MU0083_001266</name>
</gene>
<dbReference type="EMBL" id="OY726394">
    <property type="protein sequence ID" value="CAJ1495847.1"/>
    <property type="molecule type" value="Genomic_DNA"/>
</dbReference>
<dbReference type="GO" id="GO:0016787">
    <property type="term" value="F:hydrolase activity"/>
    <property type="evidence" value="ECO:0007669"/>
    <property type="project" value="UniProtKB-KW"/>
</dbReference>
<dbReference type="InterPro" id="IPR017853">
    <property type="entry name" value="GH"/>
</dbReference>
<dbReference type="InterPro" id="IPR045857">
    <property type="entry name" value="O16G_dom_2"/>
</dbReference>
<feature type="domain" description="Glycosyl hydrolase family 13 catalytic" evidence="3">
    <location>
        <begin position="20"/>
        <end position="404"/>
    </location>
</feature>
<organism evidence="4 5">
    <name type="scientific">[Mycobacterium] kokjensenii</name>
    <dbReference type="NCBI Taxonomy" id="3064287"/>
    <lineage>
        <taxon>Bacteria</taxon>
        <taxon>Bacillati</taxon>
        <taxon>Actinomycetota</taxon>
        <taxon>Actinomycetes</taxon>
        <taxon>Mycobacteriales</taxon>
        <taxon>Mycobacteriaceae</taxon>
        <taxon>Mycolicibacter</taxon>
    </lineage>
</organism>
<name>A0ABN9MZI8_9MYCO</name>
<evidence type="ECO:0000256" key="1">
    <source>
        <dbReference type="ARBA" id="ARBA00008061"/>
    </source>
</evidence>
<dbReference type="Gene3D" id="3.90.400.10">
    <property type="entry name" value="Oligo-1,6-glucosidase, Domain 2"/>
    <property type="match status" value="1"/>
</dbReference>
<dbReference type="PANTHER" id="PTHR10357:SF179">
    <property type="entry name" value="NEUTRAL AND BASIC AMINO ACID TRANSPORT PROTEIN RBAT"/>
    <property type="match status" value="1"/>
</dbReference>
<dbReference type="PANTHER" id="PTHR10357">
    <property type="entry name" value="ALPHA-AMYLASE FAMILY MEMBER"/>
    <property type="match status" value="1"/>
</dbReference>
<keyword evidence="2" id="KW-0413">Isomerase</keyword>
<accession>A0ABN9MZI8</accession>
<keyword evidence="4" id="KW-0378">Hydrolase</keyword>
<evidence type="ECO:0000313" key="4">
    <source>
        <dbReference type="EMBL" id="CAJ1495847.1"/>
    </source>
</evidence>
<dbReference type="CDD" id="cd11332">
    <property type="entry name" value="AmyAc_OligoGlu_TS"/>
    <property type="match status" value="1"/>
</dbReference>
<dbReference type="Proteomes" id="UP001190336">
    <property type="component" value="Chromosome"/>
</dbReference>
<keyword evidence="5" id="KW-1185">Reference proteome</keyword>
<evidence type="ECO:0000259" key="3">
    <source>
        <dbReference type="SMART" id="SM00642"/>
    </source>
</evidence>
<evidence type="ECO:0000313" key="5">
    <source>
        <dbReference type="Proteomes" id="UP001190336"/>
    </source>
</evidence>